<feature type="region of interest" description="Disordered" evidence="7">
    <location>
        <begin position="184"/>
        <end position="206"/>
    </location>
</feature>
<keyword evidence="9" id="KW-1185">Reference proteome</keyword>
<dbReference type="KEGG" id="dalk:DSCA_01040"/>
<keyword evidence="2 6" id="KW-0698">rRNA processing</keyword>
<dbReference type="InterPro" id="IPR029063">
    <property type="entry name" value="SAM-dependent_MTases_sf"/>
</dbReference>
<keyword evidence="3 6" id="KW-0489">Methyltransferase</keyword>
<dbReference type="AlphaFoldDB" id="A0A5K7YID3"/>
<comment type="subcellular location">
    <subcellularLocation>
        <location evidence="6">Cytoplasm</location>
    </subcellularLocation>
</comment>
<dbReference type="Proteomes" id="UP000427906">
    <property type="component" value="Chromosome"/>
</dbReference>
<dbReference type="Pfam" id="PF02527">
    <property type="entry name" value="GidB"/>
    <property type="match status" value="1"/>
</dbReference>
<organism evidence="8 9">
    <name type="scientific">Desulfosarcina alkanivorans</name>
    <dbReference type="NCBI Taxonomy" id="571177"/>
    <lineage>
        <taxon>Bacteria</taxon>
        <taxon>Pseudomonadati</taxon>
        <taxon>Thermodesulfobacteriota</taxon>
        <taxon>Desulfobacteria</taxon>
        <taxon>Desulfobacterales</taxon>
        <taxon>Desulfosarcinaceae</taxon>
        <taxon>Desulfosarcina</taxon>
    </lineage>
</organism>
<accession>A0A5K7YID3</accession>
<evidence type="ECO:0000256" key="7">
    <source>
        <dbReference type="SAM" id="MobiDB-lite"/>
    </source>
</evidence>
<keyword evidence="5 6" id="KW-0949">S-adenosyl-L-methionine</keyword>
<evidence type="ECO:0000256" key="1">
    <source>
        <dbReference type="ARBA" id="ARBA00022490"/>
    </source>
</evidence>
<evidence type="ECO:0000256" key="5">
    <source>
        <dbReference type="ARBA" id="ARBA00022691"/>
    </source>
</evidence>
<dbReference type="GO" id="GO:0070043">
    <property type="term" value="F:rRNA (guanine-N7-)-methyltransferase activity"/>
    <property type="evidence" value="ECO:0007669"/>
    <property type="project" value="UniProtKB-UniRule"/>
</dbReference>
<feature type="binding site" evidence="6">
    <location>
        <position position="90"/>
    </location>
    <ligand>
        <name>S-adenosyl-L-methionine</name>
        <dbReference type="ChEBI" id="CHEBI:59789"/>
    </ligand>
</feature>
<reference evidence="8 9" key="1">
    <citation type="submission" date="2019-11" db="EMBL/GenBank/DDBJ databases">
        <title>Comparative genomics of hydrocarbon-degrading Desulfosarcina strains.</title>
        <authorList>
            <person name="Watanabe M."/>
            <person name="Kojima H."/>
            <person name="Fukui M."/>
        </authorList>
    </citation>
    <scope>NUCLEOTIDE SEQUENCE [LARGE SCALE GENOMIC DNA]</scope>
    <source>
        <strain evidence="8 9">PL12</strain>
    </source>
</reference>
<protein>
    <recommendedName>
        <fullName evidence="6">Ribosomal RNA small subunit methyltransferase G</fullName>
        <ecNumber evidence="6">2.1.1.-</ecNumber>
    </recommendedName>
    <alternativeName>
        <fullName evidence="6">16S rRNA 7-methylguanosine methyltransferase</fullName>
        <shortName evidence="6">16S rRNA m7G methyltransferase</shortName>
    </alternativeName>
</protein>
<evidence type="ECO:0000256" key="4">
    <source>
        <dbReference type="ARBA" id="ARBA00022679"/>
    </source>
</evidence>
<name>A0A5K7YID3_9BACT</name>
<proteinExistence type="inferred from homology"/>
<evidence type="ECO:0000256" key="2">
    <source>
        <dbReference type="ARBA" id="ARBA00022552"/>
    </source>
</evidence>
<dbReference type="Gene3D" id="3.40.50.150">
    <property type="entry name" value="Vaccinia Virus protein VP39"/>
    <property type="match status" value="1"/>
</dbReference>
<keyword evidence="1 6" id="KW-0963">Cytoplasm</keyword>
<dbReference type="EC" id="2.1.1.-" evidence="6"/>
<dbReference type="PANTHER" id="PTHR31760">
    <property type="entry name" value="S-ADENOSYL-L-METHIONINE-DEPENDENT METHYLTRANSFERASES SUPERFAMILY PROTEIN"/>
    <property type="match status" value="1"/>
</dbReference>
<dbReference type="SUPFAM" id="SSF53335">
    <property type="entry name" value="S-adenosyl-L-methionine-dependent methyltransferases"/>
    <property type="match status" value="1"/>
</dbReference>
<dbReference type="NCBIfam" id="TIGR00138">
    <property type="entry name" value="rsmG_gidB"/>
    <property type="match status" value="1"/>
</dbReference>
<dbReference type="OrthoDB" id="9808773at2"/>
<dbReference type="HAMAP" id="MF_00074">
    <property type="entry name" value="16SrRNA_methyltr_G"/>
    <property type="match status" value="1"/>
</dbReference>
<feature type="binding site" evidence="6">
    <location>
        <position position="95"/>
    </location>
    <ligand>
        <name>S-adenosyl-L-methionine</name>
        <dbReference type="ChEBI" id="CHEBI:59789"/>
    </ligand>
</feature>
<feature type="binding site" evidence="6">
    <location>
        <begin position="141"/>
        <end position="142"/>
    </location>
    <ligand>
        <name>S-adenosyl-L-methionine</name>
        <dbReference type="ChEBI" id="CHEBI:59789"/>
    </ligand>
</feature>
<dbReference type="EMBL" id="AP021874">
    <property type="protein sequence ID" value="BBO66174.1"/>
    <property type="molecule type" value="Genomic_DNA"/>
</dbReference>
<comment type="function">
    <text evidence="6">Specifically methylates the N7 position of a guanine in 16S rRNA.</text>
</comment>
<dbReference type="PANTHER" id="PTHR31760:SF0">
    <property type="entry name" value="S-ADENOSYL-L-METHIONINE-DEPENDENT METHYLTRANSFERASES SUPERFAMILY PROTEIN"/>
    <property type="match status" value="1"/>
</dbReference>
<dbReference type="CDD" id="cd02440">
    <property type="entry name" value="AdoMet_MTases"/>
    <property type="match status" value="1"/>
</dbReference>
<comment type="similarity">
    <text evidence="6">Belongs to the methyltransferase superfamily. RNA methyltransferase RsmG family.</text>
</comment>
<dbReference type="RefSeq" id="WP_155314592.1">
    <property type="nucleotide sequence ID" value="NZ_AP021874.1"/>
</dbReference>
<gene>
    <name evidence="6 8" type="primary">rsmG</name>
    <name evidence="8" type="ORF">DSCA_01040</name>
</gene>
<comment type="caution">
    <text evidence="6">Lacks conserved residue(s) required for the propagation of feature annotation.</text>
</comment>
<feature type="binding site" evidence="6">
    <location>
        <position position="160"/>
    </location>
    <ligand>
        <name>S-adenosyl-L-methionine</name>
        <dbReference type="ChEBI" id="CHEBI:59789"/>
    </ligand>
</feature>
<keyword evidence="4 6" id="KW-0808">Transferase</keyword>
<evidence type="ECO:0000313" key="8">
    <source>
        <dbReference type="EMBL" id="BBO66174.1"/>
    </source>
</evidence>
<evidence type="ECO:0000313" key="9">
    <source>
        <dbReference type="Proteomes" id="UP000427906"/>
    </source>
</evidence>
<dbReference type="InterPro" id="IPR003682">
    <property type="entry name" value="rRNA_ssu_MeTfrase_G"/>
</dbReference>
<evidence type="ECO:0000256" key="6">
    <source>
        <dbReference type="HAMAP-Rule" id="MF_00074"/>
    </source>
</evidence>
<sequence>MGPERMGDIATIDSEQWRQTVIRGALVWGVAVSDAQARIMGRHALELLHWNRTTNLTAITDPLAVAVKHYVDAVAVVPWIHRGARILDAGSGGGFPGIPLNILRPDLSVTLVDSVRKKVSFLKYAIRTLNLNGITAVHGRLEDLGPSPPYRGSYDLVVCRAFSSLEDFAGRTLPFLSPGGSLLAMKGPQSDPDQENENHKDDGPIVLGGTSFSVRRHRYRLPFLDAQRSLVRLTPVSGA</sequence>
<evidence type="ECO:0000256" key="3">
    <source>
        <dbReference type="ARBA" id="ARBA00022603"/>
    </source>
</evidence>
<dbReference type="GO" id="GO:0005829">
    <property type="term" value="C:cytosol"/>
    <property type="evidence" value="ECO:0007669"/>
    <property type="project" value="TreeGrafter"/>
</dbReference>